<sequence length="321" mass="35672">MKYIISVDAGKSATKALGRKLIDSTDREVFFLTKSYDLADGDIDVEGNSYKVSYQGKNYIIGEQGEHYDTDTTKTSLTHQLAIYTAICKIAGRDTTPYVTLTVGCPTAIFKNVKLKEEFREFIAPETPVEIEVNGTDYKITFERVIIKHEGSGITYLEPAVFRNNRVVVIDIGRRNMNVGVYDNLVPIPSTLFSNNYGGIFLETMVREELSTYFGDDYDLKTAAKAIENGGIIINGKLQEESAVIVCSTINRYIKNNVLTSIKEKNINLSIMPVICVGGTSKIIYDYFKKSVPHVQLPQTDAQWANAKGFQIVGLVKAGVL</sequence>
<dbReference type="Proteomes" id="UP000677305">
    <property type="component" value="Chromosome"/>
</dbReference>
<dbReference type="RefSeq" id="WP_212692500.1">
    <property type="nucleotide sequence ID" value="NZ_CP058561.1"/>
</dbReference>
<keyword evidence="3" id="KW-1185">Reference proteome</keyword>
<name>A0A8J8M8G5_9FIRM</name>
<evidence type="ECO:0000313" key="3">
    <source>
        <dbReference type="Proteomes" id="UP000677305"/>
    </source>
</evidence>
<dbReference type="AlphaFoldDB" id="A0A8J8M8G5"/>
<accession>A0A8J8M8G5</accession>
<dbReference type="CDD" id="cd24026">
    <property type="entry name" value="ASKHA_NBD_ParM_Alp12-like"/>
    <property type="match status" value="1"/>
</dbReference>
<dbReference type="InterPro" id="IPR043129">
    <property type="entry name" value="ATPase_NBD"/>
</dbReference>
<evidence type="ECO:0000313" key="2">
    <source>
        <dbReference type="EMBL" id="QUH28246.1"/>
    </source>
</evidence>
<dbReference type="Pfam" id="PF17989">
    <property type="entry name" value="ALP_N"/>
    <property type="match status" value="1"/>
</dbReference>
<evidence type="ECO:0000259" key="1">
    <source>
        <dbReference type="Pfam" id="PF17989"/>
    </source>
</evidence>
<gene>
    <name evidence="2" type="ORF">HYG85_04670</name>
</gene>
<dbReference type="Gene3D" id="3.30.420.40">
    <property type="match status" value="2"/>
</dbReference>
<organism evidence="2 3">
    <name type="scientific">Vallitalea guaymasensis</name>
    <dbReference type="NCBI Taxonomy" id="1185412"/>
    <lineage>
        <taxon>Bacteria</taxon>
        <taxon>Bacillati</taxon>
        <taxon>Bacillota</taxon>
        <taxon>Clostridia</taxon>
        <taxon>Lachnospirales</taxon>
        <taxon>Vallitaleaceae</taxon>
        <taxon>Vallitalea</taxon>
    </lineage>
</organism>
<feature type="domain" description="Actin-like protein N-terminal" evidence="1">
    <location>
        <begin position="7"/>
        <end position="153"/>
    </location>
</feature>
<proteinExistence type="predicted"/>
<reference evidence="2 3" key="1">
    <citation type="submission" date="2020-07" db="EMBL/GenBank/DDBJ databases">
        <title>Vallitalea guaymasensis genome.</title>
        <authorList>
            <person name="Postec A."/>
        </authorList>
    </citation>
    <scope>NUCLEOTIDE SEQUENCE [LARGE SCALE GENOMIC DNA]</scope>
    <source>
        <strain evidence="2 3">Ra1766G1</strain>
    </source>
</reference>
<dbReference type="EMBL" id="CP058561">
    <property type="protein sequence ID" value="QUH28246.1"/>
    <property type="molecule type" value="Genomic_DNA"/>
</dbReference>
<protein>
    <submittedName>
        <fullName evidence="2">ParM/StbA family protein</fullName>
    </submittedName>
</protein>
<dbReference type="InterPro" id="IPR040607">
    <property type="entry name" value="ALP_N"/>
</dbReference>
<dbReference type="KEGG" id="vgu:HYG85_04670"/>
<dbReference type="SUPFAM" id="SSF53067">
    <property type="entry name" value="Actin-like ATPase domain"/>
    <property type="match status" value="2"/>
</dbReference>